<organism evidence="7 8">
    <name type="scientific">Helicobacter mastomyrinus</name>
    <dbReference type="NCBI Taxonomy" id="287948"/>
    <lineage>
        <taxon>Bacteria</taxon>
        <taxon>Pseudomonadati</taxon>
        <taxon>Campylobacterota</taxon>
        <taxon>Epsilonproteobacteria</taxon>
        <taxon>Campylobacterales</taxon>
        <taxon>Helicobacteraceae</taxon>
        <taxon>Helicobacter</taxon>
    </lineage>
</organism>
<reference evidence="7 8" key="1">
    <citation type="submission" date="2024-02" db="EMBL/GenBank/DDBJ databases">
        <title>Genome and pathogenicity analysis of Helicobacter mastomyrinus isolated from mice.</title>
        <authorList>
            <person name="Zhu L."/>
        </authorList>
    </citation>
    <scope>NUCLEOTIDE SEQUENCE [LARGE SCALE GENOMIC DNA]</scope>
    <source>
        <strain evidence="7 8">Hm-17</strain>
    </source>
</reference>
<accession>A0ABZ3F7R5</accession>
<feature type="transmembrane region" description="Helical" evidence="5">
    <location>
        <begin position="12"/>
        <end position="39"/>
    </location>
</feature>
<proteinExistence type="predicted"/>
<feature type="transmembrane region" description="Helical" evidence="5">
    <location>
        <begin position="64"/>
        <end position="82"/>
    </location>
</feature>
<evidence type="ECO:0000256" key="2">
    <source>
        <dbReference type="ARBA" id="ARBA00022692"/>
    </source>
</evidence>
<sequence>MKLHSIFRTLDAFYVFLLSIGVGCIMTSAFAAAAIFGAANSVPALSVSDSGLIMGQIFLKCNNYFNFLAIVIIVYELAGFVFAKQFACSAQRRFWLLLGGINVILIFLFTLYYTPFIMEAQAQGTINNDAFSSMHKQSELVFKILLFTLSISALWRGIITTRPRS</sequence>
<evidence type="ECO:0000256" key="4">
    <source>
        <dbReference type="ARBA" id="ARBA00023136"/>
    </source>
</evidence>
<keyword evidence="2 5" id="KW-0812">Transmembrane</keyword>
<dbReference type="Proteomes" id="UP001434737">
    <property type="component" value="Chromosome"/>
</dbReference>
<dbReference type="PROSITE" id="PS51257">
    <property type="entry name" value="PROKAR_LIPOPROTEIN"/>
    <property type="match status" value="1"/>
</dbReference>
<feature type="transmembrane region" description="Helical" evidence="5">
    <location>
        <begin position="140"/>
        <end position="159"/>
    </location>
</feature>
<dbReference type="Pfam" id="PF13664">
    <property type="entry name" value="DUF4149"/>
    <property type="match status" value="1"/>
</dbReference>
<name>A0ABZ3F7R5_9HELI</name>
<keyword evidence="8" id="KW-1185">Reference proteome</keyword>
<evidence type="ECO:0000256" key="1">
    <source>
        <dbReference type="ARBA" id="ARBA00004370"/>
    </source>
</evidence>
<protein>
    <submittedName>
        <fullName evidence="7">DUF4149 domain-containing protein</fullName>
    </submittedName>
</protein>
<evidence type="ECO:0000259" key="6">
    <source>
        <dbReference type="Pfam" id="PF13664"/>
    </source>
</evidence>
<keyword evidence="4 5" id="KW-0472">Membrane</keyword>
<evidence type="ECO:0000256" key="3">
    <source>
        <dbReference type="ARBA" id="ARBA00022989"/>
    </source>
</evidence>
<keyword evidence="3 5" id="KW-1133">Transmembrane helix</keyword>
<evidence type="ECO:0000313" key="8">
    <source>
        <dbReference type="Proteomes" id="UP001434737"/>
    </source>
</evidence>
<comment type="subcellular location">
    <subcellularLocation>
        <location evidence="1">Membrane</location>
    </subcellularLocation>
</comment>
<feature type="domain" description="TMEM205-like" evidence="6">
    <location>
        <begin position="23"/>
        <end position="124"/>
    </location>
</feature>
<dbReference type="RefSeq" id="WP_295699304.1">
    <property type="nucleotide sequence ID" value="NZ_CP145316.1"/>
</dbReference>
<dbReference type="EMBL" id="CP145316">
    <property type="protein sequence ID" value="XAM18228.1"/>
    <property type="molecule type" value="Genomic_DNA"/>
</dbReference>
<evidence type="ECO:0000313" key="7">
    <source>
        <dbReference type="EMBL" id="XAM18228.1"/>
    </source>
</evidence>
<evidence type="ECO:0000256" key="5">
    <source>
        <dbReference type="SAM" id="Phobius"/>
    </source>
</evidence>
<dbReference type="InterPro" id="IPR025423">
    <property type="entry name" value="TMEM205-like"/>
</dbReference>
<gene>
    <name evidence="7" type="ORF">V3I05_00590</name>
</gene>
<feature type="transmembrane region" description="Helical" evidence="5">
    <location>
        <begin position="94"/>
        <end position="113"/>
    </location>
</feature>